<proteinExistence type="inferred from homology"/>
<evidence type="ECO:0000313" key="9">
    <source>
        <dbReference type="Proteomes" id="UP000184389"/>
    </source>
</evidence>
<dbReference type="Pfam" id="PF04316">
    <property type="entry name" value="FlgM"/>
    <property type="match status" value="1"/>
</dbReference>
<protein>
    <recommendedName>
        <fullName evidence="2">Negative regulator of flagellin synthesis</fullName>
    </recommendedName>
</protein>
<comment type="similarity">
    <text evidence="1">Belongs to the FlgM family.</text>
</comment>
<keyword evidence="5" id="KW-0805">Transcription regulation</keyword>
<evidence type="ECO:0000256" key="2">
    <source>
        <dbReference type="ARBA" id="ARBA00017823"/>
    </source>
</evidence>
<evidence type="ECO:0000259" key="7">
    <source>
        <dbReference type="Pfam" id="PF04316"/>
    </source>
</evidence>
<accession>A0A1M5STU5</accession>
<sequence length="96" mass="11158">MFFMNINRIDKIIQVYNTQGIKKIDNSKVNSKKDELKLSGKALEYQFAVNSLKNVPDTRTELVEKIKEEIKAGTYEVDGKKIVEKMMENINFDKRA</sequence>
<dbReference type="GO" id="GO:0044781">
    <property type="term" value="P:bacterial-type flagellum organization"/>
    <property type="evidence" value="ECO:0007669"/>
    <property type="project" value="UniProtKB-KW"/>
</dbReference>
<evidence type="ECO:0000256" key="5">
    <source>
        <dbReference type="ARBA" id="ARBA00023015"/>
    </source>
</evidence>
<dbReference type="Proteomes" id="UP000184389">
    <property type="component" value="Unassembled WGS sequence"/>
</dbReference>
<evidence type="ECO:0000256" key="6">
    <source>
        <dbReference type="ARBA" id="ARBA00023163"/>
    </source>
</evidence>
<dbReference type="GO" id="GO:0045892">
    <property type="term" value="P:negative regulation of DNA-templated transcription"/>
    <property type="evidence" value="ECO:0007669"/>
    <property type="project" value="InterPro"/>
</dbReference>
<dbReference type="STRING" id="1123281.SAMN02745180_00278"/>
<evidence type="ECO:0000256" key="4">
    <source>
        <dbReference type="ARBA" id="ARBA00022795"/>
    </source>
</evidence>
<gene>
    <name evidence="8" type="ORF">SAMN02745180_00278</name>
</gene>
<keyword evidence="6" id="KW-0804">Transcription</keyword>
<name>A0A1M5STU5_9FIRM</name>
<keyword evidence="4" id="KW-1005">Bacterial flagellum biogenesis</keyword>
<feature type="domain" description="Anti-sigma-28 factor FlgM C-terminal" evidence="7">
    <location>
        <begin position="34"/>
        <end position="88"/>
    </location>
</feature>
<dbReference type="EMBL" id="FQXR01000002">
    <property type="protein sequence ID" value="SHH41932.1"/>
    <property type="molecule type" value="Genomic_DNA"/>
</dbReference>
<keyword evidence="9" id="KW-1185">Reference proteome</keyword>
<evidence type="ECO:0000256" key="3">
    <source>
        <dbReference type="ARBA" id="ARBA00022491"/>
    </source>
</evidence>
<organism evidence="8 9">
    <name type="scientific">Sporanaerobacter acetigenes DSM 13106</name>
    <dbReference type="NCBI Taxonomy" id="1123281"/>
    <lineage>
        <taxon>Bacteria</taxon>
        <taxon>Bacillati</taxon>
        <taxon>Bacillota</taxon>
        <taxon>Tissierellia</taxon>
        <taxon>Tissierellales</taxon>
        <taxon>Sporanaerobacteraceae</taxon>
        <taxon>Sporanaerobacter</taxon>
    </lineage>
</organism>
<dbReference type="InterPro" id="IPR031316">
    <property type="entry name" value="FlgM_C"/>
</dbReference>
<reference evidence="8 9" key="1">
    <citation type="submission" date="2016-11" db="EMBL/GenBank/DDBJ databases">
        <authorList>
            <person name="Jaros S."/>
            <person name="Januszkiewicz K."/>
            <person name="Wedrychowicz H."/>
        </authorList>
    </citation>
    <scope>NUCLEOTIDE SEQUENCE [LARGE SCALE GENOMIC DNA]</scope>
    <source>
        <strain evidence="8 9">DSM 13106</strain>
    </source>
</reference>
<evidence type="ECO:0000313" key="8">
    <source>
        <dbReference type="EMBL" id="SHH41932.1"/>
    </source>
</evidence>
<evidence type="ECO:0000256" key="1">
    <source>
        <dbReference type="ARBA" id="ARBA00005322"/>
    </source>
</evidence>
<dbReference type="SUPFAM" id="SSF101498">
    <property type="entry name" value="Anti-sigma factor FlgM"/>
    <property type="match status" value="1"/>
</dbReference>
<dbReference type="NCBIfam" id="TIGR03824">
    <property type="entry name" value="FlgM_jcvi"/>
    <property type="match status" value="1"/>
</dbReference>
<keyword evidence="3" id="KW-0678">Repressor</keyword>
<dbReference type="InterPro" id="IPR035890">
    <property type="entry name" value="Anti-sigma-28_factor_FlgM_sf"/>
</dbReference>
<dbReference type="InterPro" id="IPR007412">
    <property type="entry name" value="FlgM"/>
</dbReference>
<dbReference type="AlphaFoldDB" id="A0A1M5STU5"/>